<evidence type="ECO:0000313" key="5">
    <source>
        <dbReference type="EMBL" id="SHK43357.1"/>
    </source>
</evidence>
<dbReference type="AlphaFoldDB" id="A0A1M6SFJ5"/>
<keyword evidence="6" id="KW-1185">Reference proteome</keyword>
<dbReference type="PANTHER" id="PTHR30349:SF41">
    <property type="entry name" value="INTEGRASE_RECOMBINASE PROTEIN MJ0367-RELATED"/>
    <property type="match status" value="1"/>
</dbReference>
<dbReference type="Pfam" id="PF00589">
    <property type="entry name" value="Phage_integrase"/>
    <property type="match status" value="1"/>
</dbReference>
<dbReference type="GO" id="GO:0003677">
    <property type="term" value="F:DNA binding"/>
    <property type="evidence" value="ECO:0007669"/>
    <property type="project" value="UniProtKB-KW"/>
</dbReference>
<dbReference type="SUPFAM" id="SSF56349">
    <property type="entry name" value="DNA breaking-rejoining enzymes"/>
    <property type="match status" value="1"/>
</dbReference>
<accession>A0A1M6SFJ5</accession>
<dbReference type="STRING" id="1121950.SAMN02745243_02931"/>
<feature type="domain" description="Tyr recombinase" evidence="4">
    <location>
        <begin position="167"/>
        <end position="355"/>
    </location>
</feature>
<name>A0A1M6SFJ5_9FIRM</name>
<dbReference type="EMBL" id="FQZY01000049">
    <property type="protein sequence ID" value="SHK43357.1"/>
    <property type="molecule type" value="Genomic_DNA"/>
</dbReference>
<dbReference type="InterPro" id="IPR013762">
    <property type="entry name" value="Integrase-like_cat_sf"/>
</dbReference>
<proteinExistence type="inferred from homology"/>
<dbReference type="InterPro" id="IPR011010">
    <property type="entry name" value="DNA_brk_join_enz"/>
</dbReference>
<dbReference type="RefSeq" id="WP_073111777.1">
    <property type="nucleotide sequence ID" value="NZ_FQZY01000049.1"/>
</dbReference>
<dbReference type="Proteomes" id="UP000184301">
    <property type="component" value="Unassembled WGS sequence"/>
</dbReference>
<evidence type="ECO:0000256" key="1">
    <source>
        <dbReference type="ARBA" id="ARBA00008857"/>
    </source>
</evidence>
<dbReference type="PROSITE" id="PS51898">
    <property type="entry name" value="TYR_RECOMBINASE"/>
    <property type="match status" value="1"/>
</dbReference>
<dbReference type="Gene3D" id="1.10.443.10">
    <property type="entry name" value="Intergrase catalytic core"/>
    <property type="match status" value="1"/>
</dbReference>
<dbReference type="InterPro" id="IPR050090">
    <property type="entry name" value="Tyrosine_recombinase_XerCD"/>
</dbReference>
<evidence type="ECO:0000259" key="4">
    <source>
        <dbReference type="PROSITE" id="PS51898"/>
    </source>
</evidence>
<dbReference type="GO" id="GO:0006310">
    <property type="term" value="P:DNA recombination"/>
    <property type="evidence" value="ECO:0007669"/>
    <property type="project" value="UniProtKB-KW"/>
</dbReference>
<reference evidence="5 6" key="1">
    <citation type="submission" date="2016-11" db="EMBL/GenBank/DDBJ databases">
        <authorList>
            <person name="Jaros S."/>
            <person name="Januszkiewicz K."/>
            <person name="Wedrychowicz H."/>
        </authorList>
    </citation>
    <scope>NUCLEOTIDE SEQUENCE [LARGE SCALE GENOMIC DNA]</scope>
    <source>
        <strain evidence="5 6">DSM 15480</strain>
    </source>
</reference>
<keyword evidence="2" id="KW-0238">DNA-binding</keyword>
<evidence type="ECO:0000256" key="2">
    <source>
        <dbReference type="ARBA" id="ARBA00023125"/>
    </source>
</evidence>
<evidence type="ECO:0000256" key="3">
    <source>
        <dbReference type="ARBA" id="ARBA00023172"/>
    </source>
</evidence>
<comment type="similarity">
    <text evidence="1">Belongs to the 'phage' integrase family.</text>
</comment>
<protein>
    <submittedName>
        <fullName evidence="5">Phage integrase family protein</fullName>
    </submittedName>
</protein>
<dbReference type="InterPro" id="IPR002104">
    <property type="entry name" value="Integrase_catalytic"/>
</dbReference>
<gene>
    <name evidence="5" type="ORF">SAMN02745243_02931</name>
</gene>
<organism evidence="5 6">
    <name type="scientific">Hespellia stercorisuis DSM 15480</name>
    <dbReference type="NCBI Taxonomy" id="1121950"/>
    <lineage>
        <taxon>Bacteria</taxon>
        <taxon>Bacillati</taxon>
        <taxon>Bacillota</taxon>
        <taxon>Clostridia</taxon>
        <taxon>Lachnospirales</taxon>
        <taxon>Lachnospiraceae</taxon>
        <taxon>Hespellia</taxon>
    </lineage>
</organism>
<dbReference type="OrthoDB" id="9803188at2"/>
<dbReference type="PANTHER" id="PTHR30349">
    <property type="entry name" value="PHAGE INTEGRASE-RELATED"/>
    <property type="match status" value="1"/>
</dbReference>
<sequence>MKNYEVAMQKEASKKYYYIRNLETMSIEKLPTQYLMHMFRANRSPNTIRRSAFAIGYYLEYSKEQEKSPTSVYILGYEQQYDFFIGFLEWLRMGKHKENMDKKPRNGTCNAYLKDVFRFYLFVEMQYQQFGGLNVLSYNQVTIADAVGVKRTLRSKAFKGYLKAEERNVRAAQTNEIITILEACTNIRDQVLILLISESGYRIGEILGIDYTKDIDYEKRMIRVDFRDDNANDARAKNAEEREGKISEETFEFLQYYIAEYWDILQHQNHLFVNIKGDTKGEPLKADSVYDMFTRMENKTGIQITPHMLRRYFANTRWEADWPLELISKALGHKHLDTTIRYLNVMDNKLKDASRKFYEQNSDIYGIKNFL</sequence>
<dbReference type="GO" id="GO:0015074">
    <property type="term" value="P:DNA integration"/>
    <property type="evidence" value="ECO:0007669"/>
    <property type="project" value="InterPro"/>
</dbReference>
<keyword evidence="3" id="KW-0233">DNA recombination</keyword>
<evidence type="ECO:0000313" key="6">
    <source>
        <dbReference type="Proteomes" id="UP000184301"/>
    </source>
</evidence>